<sequence length="138" mass="15685">MKIIEAAIIGTPIWVWIILLYIIKRGLDMKKDGIVKVGTTFVFPFIFIIWGLETVVTKFSNPLDAIIAYIIALIIGSYIGIVLYSAKQRFYIDEHRLIRKGSSLPLVIILMNFSVKYALNVHMNKLQIVCILVSSIRS</sequence>
<evidence type="ECO:0000313" key="2">
    <source>
        <dbReference type="EMBL" id="SPP25519.1"/>
    </source>
</evidence>
<feature type="transmembrane region" description="Helical" evidence="1">
    <location>
        <begin position="65"/>
        <end position="85"/>
    </location>
</feature>
<reference evidence="3" key="1">
    <citation type="submission" date="2018-04" db="EMBL/GenBank/DDBJ databases">
        <authorList>
            <person name="Illikoud N."/>
        </authorList>
    </citation>
    <scope>NUCLEOTIDE SEQUENCE [LARGE SCALE GENOMIC DNA]</scope>
</reference>
<name>A0A2X0QSD5_BROTH</name>
<accession>A0A2X0QSD5</accession>
<evidence type="ECO:0000313" key="3">
    <source>
        <dbReference type="Proteomes" id="UP000270190"/>
    </source>
</evidence>
<organism evidence="2 3">
    <name type="scientific">Brochothrix thermosphacta</name>
    <name type="common">Microbacterium thermosphactum</name>
    <dbReference type="NCBI Taxonomy" id="2756"/>
    <lineage>
        <taxon>Bacteria</taxon>
        <taxon>Bacillati</taxon>
        <taxon>Bacillota</taxon>
        <taxon>Bacilli</taxon>
        <taxon>Bacillales</taxon>
        <taxon>Listeriaceae</taxon>
        <taxon>Brochothrix</taxon>
    </lineage>
</organism>
<dbReference type="Proteomes" id="UP000270190">
    <property type="component" value="Unassembled WGS sequence"/>
</dbReference>
<proteinExistence type="predicted"/>
<evidence type="ECO:0000256" key="1">
    <source>
        <dbReference type="SAM" id="Phobius"/>
    </source>
</evidence>
<keyword evidence="1" id="KW-0472">Membrane</keyword>
<evidence type="ECO:0008006" key="4">
    <source>
        <dbReference type="Google" id="ProtNLM"/>
    </source>
</evidence>
<dbReference type="RefSeq" id="WP_051457476.1">
    <property type="nucleotide sequence ID" value="NZ_CBCPKC010000008.1"/>
</dbReference>
<protein>
    <recommendedName>
        <fullName evidence="4">DUF1453 domain-containing protein</fullName>
    </recommendedName>
</protein>
<keyword evidence="1" id="KW-1133">Transmembrane helix</keyword>
<feature type="transmembrane region" description="Helical" evidence="1">
    <location>
        <begin position="6"/>
        <end position="23"/>
    </location>
</feature>
<dbReference type="AlphaFoldDB" id="A0A2X0QSD5"/>
<feature type="transmembrane region" description="Helical" evidence="1">
    <location>
        <begin position="35"/>
        <end position="53"/>
    </location>
</feature>
<gene>
    <name evidence="2" type="ORF">BTBSAS_10034</name>
</gene>
<dbReference type="EMBL" id="OUNC01000001">
    <property type="protein sequence ID" value="SPP25519.1"/>
    <property type="molecule type" value="Genomic_DNA"/>
</dbReference>
<keyword evidence="1" id="KW-0812">Transmembrane</keyword>